<sequence>VCLVIGMVFFPISFILIHFAYSEIYSCDNNCKLPDEMSDLEDFDHVFDVVVYAIAHVVGAGVRLLHCSSYGNKPPSVPCRRFIVRKNTPSLEQEA</sequence>
<keyword evidence="3" id="KW-1185">Reference proteome</keyword>
<protein>
    <submittedName>
        <fullName evidence="2">Uncharacterized protein</fullName>
    </submittedName>
</protein>
<evidence type="ECO:0000313" key="3">
    <source>
        <dbReference type="Proteomes" id="UP001233999"/>
    </source>
</evidence>
<organism evidence="2 3">
    <name type="scientific">Diploptera punctata</name>
    <name type="common">Pacific beetle cockroach</name>
    <dbReference type="NCBI Taxonomy" id="6984"/>
    <lineage>
        <taxon>Eukaryota</taxon>
        <taxon>Metazoa</taxon>
        <taxon>Ecdysozoa</taxon>
        <taxon>Arthropoda</taxon>
        <taxon>Hexapoda</taxon>
        <taxon>Insecta</taxon>
        <taxon>Pterygota</taxon>
        <taxon>Neoptera</taxon>
        <taxon>Polyneoptera</taxon>
        <taxon>Dictyoptera</taxon>
        <taxon>Blattodea</taxon>
        <taxon>Blaberoidea</taxon>
        <taxon>Blaberidae</taxon>
        <taxon>Diplopterinae</taxon>
        <taxon>Diploptera</taxon>
    </lineage>
</organism>
<proteinExistence type="predicted"/>
<feature type="non-terminal residue" evidence="2">
    <location>
        <position position="1"/>
    </location>
</feature>
<feature type="signal peptide" evidence="1">
    <location>
        <begin position="1"/>
        <end position="22"/>
    </location>
</feature>
<dbReference type="Proteomes" id="UP001233999">
    <property type="component" value="Unassembled WGS sequence"/>
</dbReference>
<comment type="caution">
    <text evidence="2">The sequence shown here is derived from an EMBL/GenBank/DDBJ whole genome shotgun (WGS) entry which is preliminary data.</text>
</comment>
<feature type="non-terminal residue" evidence="2">
    <location>
        <position position="95"/>
    </location>
</feature>
<evidence type="ECO:0000313" key="2">
    <source>
        <dbReference type="EMBL" id="KAJ9580028.1"/>
    </source>
</evidence>
<dbReference type="EMBL" id="JASPKZ010008364">
    <property type="protein sequence ID" value="KAJ9580028.1"/>
    <property type="molecule type" value="Genomic_DNA"/>
</dbReference>
<reference evidence="2" key="1">
    <citation type="journal article" date="2023" name="IScience">
        <title>Live-bearing cockroach genome reveals convergent evolutionary mechanisms linked to viviparity in insects and beyond.</title>
        <authorList>
            <person name="Fouks B."/>
            <person name="Harrison M.C."/>
            <person name="Mikhailova A.A."/>
            <person name="Marchal E."/>
            <person name="English S."/>
            <person name="Carruthers M."/>
            <person name="Jennings E.C."/>
            <person name="Chiamaka E.L."/>
            <person name="Frigard R.A."/>
            <person name="Pippel M."/>
            <person name="Attardo G.M."/>
            <person name="Benoit J.B."/>
            <person name="Bornberg-Bauer E."/>
            <person name="Tobe S.S."/>
        </authorList>
    </citation>
    <scope>NUCLEOTIDE SEQUENCE</scope>
    <source>
        <strain evidence="2">Stay&amp;Tobe</strain>
    </source>
</reference>
<dbReference type="AlphaFoldDB" id="A0AAD7ZHJ9"/>
<accession>A0AAD7ZHJ9</accession>
<reference evidence="2" key="2">
    <citation type="submission" date="2023-05" db="EMBL/GenBank/DDBJ databases">
        <authorList>
            <person name="Fouks B."/>
        </authorList>
    </citation>
    <scope>NUCLEOTIDE SEQUENCE</scope>
    <source>
        <strain evidence="2">Stay&amp;Tobe</strain>
        <tissue evidence="2">Testes</tissue>
    </source>
</reference>
<gene>
    <name evidence="2" type="ORF">L9F63_004321</name>
</gene>
<name>A0AAD7ZHJ9_DIPPU</name>
<keyword evidence="1" id="KW-0732">Signal</keyword>
<evidence type="ECO:0000256" key="1">
    <source>
        <dbReference type="SAM" id="SignalP"/>
    </source>
</evidence>
<feature type="chain" id="PRO_5042046029" evidence="1">
    <location>
        <begin position="23"/>
        <end position="95"/>
    </location>
</feature>